<dbReference type="AlphaFoldDB" id="A0A1Q2H1L3"/>
<proteinExistence type="predicted"/>
<sequence length="440" mass="49618">MSYPLKQLAREWRFLLGQKYLVVLLVCTFVMSGFAIYSGLSEVTQQKQTIERLKAADLTDLTNVQHKYDDAGSLAYYSFHLTYSSPSNLAFAALGERDIYPWKHRLNLLALEGQIYESDAQNAELAQAGKIDFVFVLSALAPLVIILLFHDLFASERTSGRHDLLVTTAKSYFSLWGARIAVRFIAVIVCLMLPFYIGALLSRSVLGDVGFITFICVIYLAFWTFLSVWWGKNATSAPRVASTLIGFWALVAFIIPILGDLAINKAVHSPKGGDIVLTQREAVNGAWDIPKQITMDAFVANHPQWTNYTAMQSEFEWKWYYAFQQVGDEKAAKLSHAYQDAARKKYSLAGFVSWLSPPLLLQRGLTRMAKTDAVAAFRYESQMRGFHKSLRTFYYPWLFVKGNPTKAALENMPSFSKTILNEQKMLSNVDAQPKQNLSAN</sequence>
<evidence type="ECO:0000313" key="3">
    <source>
        <dbReference type="Proteomes" id="UP000188243"/>
    </source>
</evidence>
<keyword evidence="1" id="KW-1133">Transmembrane helix</keyword>
<feature type="transmembrane region" description="Helical" evidence="1">
    <location>
        <begin position="20"/>
        <end position="40"/>
    </location>
</feature>
<evidence type="ECO:0000256" key="1">
    <source>
        <dbReference type="SAM" id="Phobius"/>
    </source>
</evidence>
<feature type="transmembrane region" description="Helical" evidence="1">
    <location>
        <begin position="209"/>
        <end position="231"/>
    </location>
</feature>
<dbReference type="InterPro" id="IPR021913">
    <property type="entry name" value="DUF3526"/>
</dbReference>
<feature type="transmembrane region" description="Helical" evidence="1">
    <location>
        <begin position="133"/>
        <end position="153"/>
    </location>
</feature>
<feature type="transmembrane region" description="Helical" evidence="1">
    <location>
        <begin position="173"/>
        <end position="197"/>
    </location>
</feature>
<accession>A0A1Q2H1L3</accession>
<keyword evidence="1" id="KW-0472">Membrane</keyword>
<keyword evidence="1" id="KW-0812">Transmembrane</keyword>
<dbReference type="STRING" id="247523.B0W48_16515"/>
<dbReference type="EMBL" id="CP019628">
    <property type="protein sequence ID" value="AQQ01232.1"/>
    <property type="molecule type" value="Genomic_DNA"/>
</dbReference>
<gene>
    <name evidence="2" type="ORF">B0W48_16515</name>
</gene>
<name>A0A1Q2H1L3_9GAMM</name>
<dbReference type="Proteomes" id="UP000188243">
    <property type="component" value="Chromosome"/>
</dbReference>
<protein>
    <recommendedName>
        <fullName evidence="4">ABC transporter permease</fullName>
    </recommendedName>
</protein>
<evidence type="ECO:0008006" key="4">
    <source>
        <dbReference type="Google" id="ProtNLM"/>
    </source>
</evidence>
<evidence type="ECO:0000313" key="2">
    <source>
        <dbReference type="EMBL" id="AQQ01232.1"/>
    </source>
</evidence>
<dbReference type="Pfam" id="PF12040">
    <property type="entry name" value="DUF3526"/>
    <property type="match status" value="1"/>
</dbReference>
<dbReference type="RefSeq" id="WP_077537881.1">
    <property type="nucleotide sequence ID" value="NZ_CP019628.1"/>
</dbReference>
<reference evidence="2 3" key="1">
    <citation type="submission" date="2017-02" db="EMBL/GenBank/DDBJ databases">
        <title>Complete genome sequence of the cold-active Pseudoalteromonas aliena strain EH1 isolated from Arctic seawater.</title>
        <authorList>
            <person name="Kim E."/>
            <person name="Heo E."/>
            <person name="Kim H."/>
            <person name="Kim D."/>
        </authorList>
    </citation>
    <scope>NUCLEOTIDE SEQUENCE [LARGE SCALE GENOMIC DNA]</scope>
    <source>
        <strain evidence="2 3">EH1</strain>
    </source>
</reference>
<organism evidence="2 3">
    <name type="scientific">Pseudoalteromonas aliena</name>
    <dbReference type="NCBI Taxonomy" id="247523"/>
    <lineage>
        <taxon>Bacteria</taxon>
        <taxon>Pseudomonadati</taxon>
        <taxon>Pseudomonadota</taxon>
        <taxon>Gammaproteobacteria</taxon>
        <taxon>Alteromonadales</taxon>
        <taxon>Pseudoalteromonadaceae</taxon>
        <taxon>Pseudoalteromonas</taxon>
    </lineage>
</organism>
<feature type="transmembrane region" description="Helical" evidence="1">
    <location>
        <begin position="243"/>
        <end position="263"/>
    </location>
</feature>
<dbReference type="KEGG" id="paln:B0W48_16515"/>